<sequence length="2290" mass="252633">MRAHGVSEAEVSGVLGAIVAVLHLGNVAFAAPANNSEGSEAVQQGASGASMAHACRLLGVEPACLERALCRQTRQMPGRDGGMITSPLPVAKASDSRDALARHLYGAIFSFLVQRVNEAVSAEKSAPDVAGEREFCQSPFVGLLDIFGFEYFETNSFEQLCINFTNELLQQYFNEVIFDHEAELYRREGIPWDPLDFPDNTMSVELIGSAKDGVLTILDQECQTVGGNAEQWLRKLQGAHGTNKLFGVVRQRPGNFFVQHFAGPVEYTSQTFLEKNRDELSADLVRCLKEGSDEFMRQRFLEHDRHFGTQESVSTQTGSRRVAAAKKYSVAREFRDQLNSLMQRIRTTEPHFVRCIKPNPESRAGVFHRPSVVQQLRYQGVLQAIEVSRAGYPMRLNHRQGVLDFRSLARREDKAQLEAQMLRGRFGAAAQVLFQGLSEGLPSGSWALGRTLLFLKREGVEVLSSALSRVRRDATVRAQAWWRGRLFRWRFRRVVRAALKLQSDVYYTNKAVCGRANELYFLSKAGFSASYADTEPITGLPYKICYDFFKNVASPACVNIDLVPFPADEFSGQQWCYVSNDCANLNGGGYATNIEGFSQSSWHNLQSAAQQAWEICDPTESDTPALSVKLVPEVVALGVESDVSLSQLLKLAYPAVNISWGEASLRWQAIDAAYEPGRTVTEMVDAVPELTGWGSEVVDRRLRAIAKSEQGTVLDSPGHGDIYHVVQGRAAYVVRRAADGNMAYLGGHFSQEYTAETFISEPLFSHVYPLGHDPLAGRSASRAVGHARPGWRASANTAGAEPGPRRNRSRLRNFRSASWEEFTTEMHFQSVLHARCHRPAPQFRASPILLDACSINPLGHAIAKATPRRSYNSMSAEPTEPFGPAGPRPEWTWETLSTLIEWYERKGELFAATLPPEQIRRRLRYGEAAGENTALDLLLPAAGPEAPPLLVYFHGGYWQAGSAREALYLAEPLLAAGVAMALVDYDVCPTVSMDQIVRQAAAALAWCWRHAAELGVDRRRIVAAGHSAGGHLAAELLATNFALLGADLPPCLVAGVVSFSGVFDLEQHLLRPTTEELVAHDYNAATGLDAEAARRLSPCRRVPARSVPVLLYVGGAEEAEFHRDHAALSAAWSPLLELEGTVVAGADHFGCLEALVAQPAVCARCAPACRHRRATSRLLRLRLRLEGMTLARQQKSVDSGHRRGQGIPRILAAAEGSTVARGGRGRLLPPMPSRFMASGRAVPEGRGPALKVVGAALLLTAALLRAALARAFVGGPRGGFGADSIWAAPRPDATALRGLNFDFDVAAPSRDRQRRTQEEEEPEDEAAPVPQEEEKPPDTPVLYEWPGIYERLTHAQLKPGHLVLRKWLQKGRAQGFASVPFTSAVRASMADPDINVCLVGRREASEKVAQAWQKVIDTVPAFDISGEVDAPLDLDPLEPPWEAPLDSPLPDDEELRAMMQDPRVEEAMLDKFPRSVEELRLRASSGLRAEEAPVFRRVVEGLPDELRGEEFRNLIRSSILEISKLLLSVHFASGAARMRWRFVCTDVDSDLPTWPESMRAYFILAGEDLTFIPNQFVDEKGLQAMKLLTEEQTRRMSSVKWASSVTLEGTDVDEALKRVPAGWTTFLKGDRYPGMSGRGAVFRLPRTGRRVKIEVEVLEWKAPGGAEAAQGSDAADQADDGGASGENSEQGGAALLGGLAGLTASFIAFARNTPPFQFGKKRRTAVKDLLSALQKRPEKNLDREVFERFEQRLWMDFQTADEAPVVLLVGGESTTGRTISRKLVSSGYHVVLLKAGGQQQRVERQLPQGTVLASTTAQMSTKLACPWVTLNTRNYGDFGAFLPMDLYSAVAGIDKLVICSCDTDGPGARKTMKQVTDVLTAWQLYRADFADTQKAYNAKVQIFDFDRQVDFDLWSVERNFPSDMVYGVQRATWTRNSHGTAHWIGTFYEPVGQSLLKSPILKLNFKRFSGILFHAYNQADNNKYSFFLRADDFEESRVQYEADFVCKASTWHTIRLPFGAFRPVRVDGVDLPEREAAARPLDRERVVQIGVVKRTGPNPKEKEGQPGALGYFSFAMKYVRAFRTQAEPQVVYVGKEEESGAGGVEYDPLDDEDDDFFADLVDMDDDFIRKSQAEEAAAAELEELEGALVPNPDAEPDEEDDEPDEYRSAMSKTPMDAVVSSGLAYTIIKVSGVNDHPGGKYPIGVSQDCPREMPLSERHEYLRKISRGDVAELVVSTLMEPACVNTELAAGELRKNDESLKRLGTGVCFRVNSTMQDDVKAHLKKLTPNR</sequence>
<dbReference type="SUPFAM" id="SSF53474">
    <property type="entry name" value="alpha/beta-Hydrolases"/>
    <property type="match status" value="1"/>
</dbReference>
<feature type="region of interest" description="Disordered" evidence="7">
    <location>
        <begin position="2145"/>
        <end position="2172"/>
    </location>
</feature>
<protein>
    <recommendedName>
        <fullName evidence="8">Myosin motor domain-containing protein</fullName>
    </recommendedName>
</protein>
<dbReference type="InterPro" id="IPR013857">
    <property type="entry name" value="NADH-UbQ_OxRdtase-assoc_prot30"/>
</dbReference>
<dbReference type="PROSITE" id="PS51456">
    <property type="entry name" value="MYOSIN_MOTOR"/>
    <property type="match status" value="1"/>
</dbReference>
<dbReference type="Gene3D" id="1.20.58.530">
    <property type="match status" value="1"/>
</dbReference>
<feature type="region of interest" description="Disordered" evidence="7">
    <location>
        <begin position="789"/>
        <end position="809"/>
    </location>
</feature>
<evidence type="ECO:0000313" key="9">
    <source>
        <dbReference type="EMBL" id="CAK0819687.1"/>
    </source>
</evidence>
<gene>
    <name evidence="9" type="ORF">PCOR1329_LOCUS21626</name>
</gene>
<dbReference type="Gene3D" id="3.40.850.10">
    <property type="entry name" value="Kinesin motor domain"/>
    <property type="match status" value="1"/>
</dbReference>
<dbReference type="Pfam" id="PF00063">
    <property type="entry name" value="Myosin_head"/>
    <property type="match status" value="1"/>
</dbReference>
<keyword evidence="3 6" id="KW-0518">Myosin</keyword>
<dbReference type="InterPro" id="IPR036961">
    <property type="entry name" value="Kinesin_motor_dom_sf"/>
</dbReference>
<evidence type="ECO:0000259" key="8">
    <source>
        <dbReference type="PROSITE" id="PS51456"/>
    </source>
</evidence>
<feature type="region of interest" description="Disordered" evidence="7">
    <location>
        <begin position="1664"/>
        <end position="1690"/>
    </location>
</feature>
<dbReference type="Gene3D" id="1.20.5.4820">
    <property type="match status" value="1"/>
</dbReference>
<dbReference type="InterPro" id="IPR029058">
    <property type="entry name" value="AB_hydrolase_fold"/>
</dbReference>
<dbReference type="PROSITE" id="PS50096">
    <property type="entry name" value="IQ"/>
    <property type="match status" value="1"/>
</dbReference>
<keyword evidence="4" id="KW-0505">Motor protein</keyword>
<dbReference type="PANTHER" id="PTHR13140:SF706">
    <property type="entry name" value="DILUTE CLASS UNCONVENTIONAL MYOSIN, ISOFORM C"/>
    <property type="match status" value="1"/>
</dbReference>
<dbReference type="Gene3D" id="3.40.50.1820">
    <property type="entry name" value="alpha/beta hydrolase"/>
    <property type="match status" value="1"/>
</dbReference>
<keyword evidence="2" id="KW-0067">ATP-binding</keyword>
<dbReference type="InterPro" id="IPR008979">
    <property type="entry name" value="Galactose-bd-like_sf"/>
</dbReference>
<keyword evidence="1" id="KW-0547">Nucleotide-binding</keyword>
<feature type="domain" description="Myosin motor" evidence="8">
    <location>
        <begin position="1"/>
        <end position="468"/>
    </location>
</feature>
<evidence type="ECO:0000256" key="4">
    <source>
        <dbReference type="ARBA" id="ARBA00023175"/>
    </source>
</evidence>
<dbReference type="SMART" id="SM00242">
    <property type="entry name" value="MYSc"/>
    <property type="match status" value="1"/>
</dbReference>
<dbReference type="Pfam" id="PF20434">
    <property type="entry name" value="BD-FAE"/>
    <property type="match status" value="1"/>
</dbReference>
<feature type="region of interest" description="Disordered" evidence="7">
    <location>
        <begin position="1307"/>
        <end position="1340"/>
    </location>
</feature>
<dbReference type="InterPro" id="IPR027417">
    <property type="entry name" value="P-loop_NTPase"/>
</dbReference>
<evidence type="ECO:0000256" key="6">
    <source>
        <dbReference type="PROSITE-ProRule" id="PRU00782"/>
    </source>
</evidence>
<evidence type="ECO:0000256" key="7">
    <source>
        <dbReference type="SAM" id="MobiDB-lite"/>
    </source>
</evidence>
<organism evidence="9 10">
    <name type="scientific">Prorocentrum cordatum</name>
    <dbReference type="NCBI Taxonomy" id="2364126"/>
    <lineage>
        <taxon>Eukaryota</taxon>
        <taxon>Sar</taxon>
        <taxon>Alveolata</taxon>
        <taxon>Dinophyceae</taxon>
        <taxon>Prorocentrales</taxon>
        <taxon>Prorocentraceae</taxon>
        <taxon>Prorocentrum</taxon>
    </lineage>
</organism>
<evidence type="ECO:0000256" key="5">
    <source>
        <dbReference type="ARBA" id="ARBA00023203"/>
    </source>
</evidence>
<accession>A0ABN9RLY0</accession>
<evidence type="ECO:0000256" key="2">
    <source>
        <dbReference type="ARBA" id="ARBA00022840"/>
    </source>
</evidence>
<feature type="compositionally biased region" description="Acidic residues" evidence="7">
    <location>
        <begin position="2154"/>
        <end position="2164"/>
    </location>
</feature>
<comment type="caution">
    <text evidence="9">The sequence shown here is derived from an EMBL/GenBank/DDBJ whole genome shotgun (WGS) entry which is preliminary data.</text>
</comment>
<dbReference type="Proteomes" id="UP001189429">
    <property type="component" value="Unassembled WGS sequence"/>
</dbReference>
<dbReference type="Gene3D" id="1.20.120.720">
    <property type="entry name" value="Myosin VI head, motor domain, U50 subdomain"/>
    <property type="match status" value="1"/>
</dbReference>
<comment type="caution">
    <text evidence="6">Lacks conserved residue(s) required for the propagation of feature annotation.</text>
</comment>
<feature type="compositionally biased region" description="Low complexity" evidence="7">
    <location>
        <begin position="1664"/>
        <end position="1675"/>
    </location>
</feature>
<keyword evidence="5 6" id="KW-0009">Actin-binding</keyword>
<dbReference type="SUPFAM" id="SSF52540">
    <property type="entry name" value="P-loop containing nucleoside triphosphate hydrolases"/>
    <property type="match status" value="1"/>
</dbReference>
<keyword evidence="10" id="KW-1185">Reference proteome</keyword>
<dbReference type="CDD" id="cd00124">
    <property type="entry name" value="MYSc"/>
    <property type="match status" value="1"/>
</dbReference>
<dbReference type="SUPFAM" id="SSF49785">
    <property type="entry name" value="Galactose-binding domain-like"/>
    <property type="match status" value="1"/>
</dbReference>
<proteinExistence type="inferred from homology"/>
<dbReference type="InterPro" id="IPR049492">
    <property type="entry name" value="BD-FAE-like_dom"/>
</dbReference>
<dbReference type="InterPro" id="IPR001609">
    <property type="entry name" value="Myosin_head_motor_dom-like"/>
</dbReference>
<name>A0ABN9RLY0_9DINO</name>
<dbReference type="PANTHER" id="PTHR13140">
    <property type="entry name" value="MYOSIN"/>
    <property type="match status" value="1"/>
</dbReference>
<evidence type="ECO:0000256" key="3">
    <source>
        <dbReference type="ARBA" id="ARBA00023123"/>
    </source>
</evidence>
<evidence type="ECO:0000256" key="1">
    <source>
        <dbReference type="ARBA" id="ARBA00022741"/>
    </source>
</evidence>
<dbReference type="Pfam" id="PF08547">
    <property type="entry name" value="CIA30"/>
    <property type="match status" value="1"/>
</dbReference>
<dbReference type="EMBL" id="CAUYUJ010007136">
    <property type="protein sequence ID" value="CAK0819687.1"/>
    <property type="molecule type" value="Genomic_DNA"/>
</dbReference>
<reference evidence="9" key="1">
    <citation type="submission" date="2023-10" db="EMBL/GenBank/DDBJ databases">
        <authorList>
            <person name="Chen Y."/>
            <person name="Shah S."/>
            <person name="Dougan E. K."/>
            <person name="Thang M."/>
            <person name="Chan C."/>
        </authorList>
    </citation>
    <scope>NUCLEOTIDE SEQUENCE [LARGE SCALE GENOMIC DNA]</scope>
</reference>
<feature type="region of interest" description="Actin-binding" evidence="6">
    <location>
        <begin position="338"/>
        <end position="360"/>
    </location>
</feature>
<evidence type="ECO:0000313" key="10">
    <source>
        <dbReference type="Proteomes" id="UP001189429"/>
    </source>
</evidence>
<comment type="similarity">
    <text evidence="6">Belongs to the TRAFAC class myosin-kinesin ATPase superfamily. Myosin family.</text>
</comment>